<feature type="transmembrane region" description="Helical" evidence="13">
    <location>
        <begin position="34"/>
        <end position="54"/>
    </location>
</feature>
<comment type="catalytic activity">
    <reaction evidence="13">
        <text>2 a 1,2-diacyl-sn-glycero-3-phospho-(1'-sn-glycerol) = a cardiolipin + glycerol</text>
        <dbReference type="Rhea" id="RHEA:31451"/>
        <dbReference type="ChEBI" id="CHEBI:17754"/>
        <dbReference type="ChEBI" id="CHEBI:62237"/>
        <dbReference type="ChEBI" id="CHEBI:64716"/>
    </reaction>
</comment>
<evidence type="ECO:0000256" key="9">
    <source>
        <dbReference type="ARBA" id="ARBA00023136"/>
    </source>
</evidence>
<evidence type="ECO:0000256" key="4">
    <source>
        <dbReference type="ARBA" id="ARBA00022679"/>
    </source>
</evidence>
<dbReference type="SUPFAM" id="SSF56024">
    <property type="entry name" value="Phospholipase D/nuclease"/>
    <property type="match status" value="2"/>
</dbReference>
<comment type="similarity">
    <text evidence="13">Belongs to the phospholipase D family. Cardiolipin synthase subfamily.</text>
</comment>
<dbReference type="SMART" id="SM00155">
    <property type="entry name" value="PLDc"/>
    <property type="match status" value="2"/>
</dbReference>
<dbReference type="CDD" id="cd09112">
    <property type="entry name" value="PLDc_CLS_2"/>
    <property type="match status" value="1"/>
</dbReference>
<name>A0AAX3MY25_9BACL</name>
<dbReference type="Proteomes" id="UP001220962">
    <property type="component" value="Chromosome"/>
</dbReference>
<dbReference type="EC" id="2.7.8.-" evidence="13 14"/>
<feature type="active site" evidence="13">
    <location>
        <position position="402"/>
    </location>
</feature>
<evidence type="ECO:0000256" key="1">
    <source>
        <dbReference type="ARBA" id="ARBA00004651"/>
    </source>
</evidence>
<keyword evidence="5 13" id="KW-0812">Transmembrane</keyword>
<organism evidence="16 17">
    <name type="scientific">Paenibacillus urinalis</name>
    <dbReference type="NCBI Taxonomy" id="521520"/>
    <lineage>
        <taxon>Bacteria</taxon>
        <taxon>Bacillati</taxon>
        <taxon>Bacillota</taxon>
        <taxon>Bacilli</taxon>
        <taxon>Bacillales</taxon>
        <taxon>Paenibacillaceae</taxon>
        <taxon>Paenibacillus</taxon>
    </lineage>
</organism>
<evidence type="ECO:0000313" key="16">
    <source>
        <dbReference type="EMBL" id="WDH82227.1"/>
    </source>
</evidence>
<protein>
    <recommendedName>
        <fullName evidence="13 14">Cardiolipin synthase</fullName>
        <shortName evidence="13">CL synthase</shortName>
        <ecNumber evidence="13 14">2.7.8.-</ecNumber>
    </recommendedName>
</protein>
<comment type="function">
    <text evidence="12 13">Catalyzes the reversible phosphatidyl group transfer from one phosphatidylglycerol molecule to another to form cardiolipin (CL) (diphosphatidylglycerol) and glycerol.</text>
</comment>
<evidence type="ECO:0000259" key="15">
    <source>
        <dbReference type="PROSITE" id="PS50035"/>
    </source>
</evidence>
<keyword evidence="2 13" id="KW-1003">Cell membrane</keyword>
<gene>
    <name evidence="16" type="primary">cls</name>
    <name evidence="16" type="ORF">PUW23_22700</name>
</gene>
<dbReference type="GO" id="GO:0005886">
    <property type="term" value="C:plasma membrane"/>
    <property type="evidence" value="ECO:0007669"/>
    <property type="project" value="UniProtKB-SubCell"/>
</dbReference>
<keyword evidence="8 13" id="KW-0443">Lipid metabolism</keyword>
<keyword evidence="6" id="KW-0677">Repeat</keyword>
<keyword evidence="9 13" id="KW-0472">Membrane</keyword>
<evidence type="ECO:0000256" key="2">
    <source>
        <dbReference type="ARBA" id="ARBA00022475"/>
    </source>
</evidence>
<feature type="transmembrane region" description="Helical" evidence="13">
    <location>
        <begin position="6"/>
        <end position="25"/>
    </location>
</feature>
<dbReference type="FunFam" id="3.30.870.10:FF:000014">
    <property type="entry name" value="Cardiolipin synthase"/>
    <property type="match status" value="1"/>
</dbReference>
<dbReference type="HAMAP" id="MF_01916">
    <property type="entry name" value="Cardiolipin_synth_Cls"/>
    <property type="match status" value="1"/>
</dbReference>
<keyword evidence="3 13" id="KW-0444">Lipid biosynthesis</keyword>
<evidence type="ECO:0000256" key="13">
    <source>
        <dbReference type="HAMAP-Rule" id="MF_01916"/>
    </source>
</evidence>
<dbReference type="EMBL" id="CP118101">
    <property type="protein sequence ID" value="WDH82227.1"/>
    <property type="molecule type" value="Genomic_DNA"/>
</dbReference>
<proteinExistence type="inferred from homology"/>
<feature type="active site" evidence="13">
    <location>
        <position position="229"/>
    </location>
</feature>
<dbReference type="GO" id="GO:0032049">
    <property type="term" value="P:cardiolipin biosynthetic process"/>
    <property type="evidence" value="ECO:0007669"/>
    <property type="project" value="UniProtKB-UniRule"/>
</dbReference>
<dbReference type="PANTHER" id="PTHR21248">
    <property type="entry name" value="CARDIOLIPIN SYNTHASE"/>
    <property type="match status" value="1"/>
</dbReference>
<keyword evidence="4 13" id="KW-0808">Transferase</keyword>
<evidence type="ECO:0000256" key="7">
    <source>
        <dbReference type="ARBA" id="ARBA00022989"/>
    </source>
</evidence>
<evidence type="ECO:0000256" key="5">
    <source>
        <dbReference type="ARBA" id="ARBA00022692"/>
    </source>
</evidence>
<dbReference type="InterPro" id="IPR030874">
    <property type="entry name" value="Cardiolipin_synth_Firmi"/>
</dbReference>
<reference evidence="16" key="1">
    <citation type="submission" date="2023-02" db="EMBL/GenBank/DDBJ databases">
        <title>Pathogen: clinical or host-associated sample.</title>
        <authorList>
            <person name="Hergert J."/>
            <person name="Casey R."/>
            <person name="Wagner J."/>
            <person name="Young E.L."/>
            <person name="Oakeson K.F."/>
        </authorList>
    </citation>
    <scope>NUCLEOTIDE SEQUENCE</scope>
    <source>
        <strain evidence="16">2022CK-00830</strain>
    </source>
</reference>
<keyword evidence="10 13" id="KW-0594">Phospholipid biosynthesis</keyword>
<evidence type="ECO:0000256" key="11">
    <source>
        <dbReference type="ARBA" id="ARBA00023264"/>
    </source>
</evidence>
<dbReference type="AlphaFoldDB" id="A0AAX3MY25"/>
<evidence type="ECO:0000256" key="3">
    <source>
        <dbReference type="ARBA" id="ARBA00022516"/>
    </source>
</evidence>
<feature type="active site" evidence="13">
    <location>
        <position position="222"/>
    </location>
</feature>
<comment type="subcellular location">
    <subcellularLocation>
        <location evidence="1 13">Cell membrane</location>
        <topology evidence="1 13">Multi-pass membrane protein</topology>
    </subcellularLocation>
</comment>
<dbReference type="InterPro" id="IPR027379">
    <property type="entry name" value="CLS_N"/>
</dbReference>
<keyword evidence="7 13" id="KW-1133">Transmembrane helix</keyword>
<dbReference type="InterPro" id="IPR001736">
    <property type="entry name" value="PLipase_D/transphosphatidylase"/>
</dbReference>
<feature type="domain" description="PLD phosphodiesterase" evidence="15">
    <location>
        <begin position="217"/>
        <end position="244"/>
    </location>
</feature>
<dbReference type="Gene3D" id="3.30.870.10">
    <property type="entry name" value="Endonuclease Chain A"/>
    <property type="match status" value="2"/>
</dbReference>
<dbReference type="NCBIfam" id="TIGR04265">
    <property type="entry name" value="bac_cardiolipin"/>
    <property type="match status" value="1"/>
</dbReference>
<dbReference type="PROSITE" id="PS50035">
    <property type="entry name" value="PLD"/>
    <property type="match status" value="2"/>
</dbReference>
<dbReference type="CDD" id="cd09110">
    <property type="entry name" value="PLDc_CLS_1"/>
    <property type="match status" value="1"/>
</dbReference>
<accession>A0AAX3MY25</accession>
<feature type="active site" evidence="13">
    <location>
        <position position="407"/>
    </location>
</feature>
<feature type="active site" evidence="13">
    <location>
        <position position="224"/>
    </location>
</feature>
<dbReference type="InterPro" id="IPR025202">
    <property type="entry name" value="PLD-like_dom"/>
</dbReference>
<evidence type="ECO:0000256" key="8">
    <source>
        <dbReference type="ARBA" id="ARBA00023098"/>
    </source>
</evidence>
<evidence type="ECO:0000256" key="10">
    <source>
        <dbReference type="ARBA" id="ARBA00023209"/>
    </source>
</evidence>
<evidence type="ECO:0000313" key="17">
    <source>
        <dbReference type="Proteomes" id="UP001220962"/>
    </source>
</evidence>
<feature type="domain" description="PLD phosphodiesterase" evidence="15">
    <location>
        <begin position="395"/>
        <end position="422"/>
    </location>
</feature>
<dbReference type="Pfam" id="PF13396">
    <property type="entry name" value="PLDc_N"/>
    <property type="match status" value="1"/>
</dbReference>
<evidence type="ECO:0000256" key="14">
    <source>
        <dbReference type="NCBIfam" id="TIGR04265"/>
    </source>
</evidence>
<dbReference type="GO" id="GO:0008808">
    <property type="term" value="F:cardiolipin synthase activity"/>
    <property type="evidence" value="ECO:0007669"/>
    <property type="project" value="UniProtKB-UniRule"/>
</dbReference>
<dbReference type="FunFam" id="3.30.870.10:FF:000021">
    <property type="entry name" value="Cardiolipin synthase"/>
    <property type="match status" value="1"/>
</dbReference>
<evidence type="ECO:0000256" key="6">
    <source>
        <dbReference type="ARBA" id="ARBA00022737"/>
    </source>
</evidence>
<keyword evidence="11 13" id="KW-1208">Phospholipid metabolism</keyword>
<dbReference type="RefSeq" id="WP_047912354.1">
    <property type="nucleotide sequence ID" value="NZ_CP118101.1"/>
</dbReference>
<evidence type="ECO:0000256" key="12">
    <source>
        <dbReference type="ARBA" id="ARBA00057569"/>
    </source>
</evidence>
<dbReference type="PANTHER" id="PTHR21248:SF22">
    <property type="entry name" value="PHOSPHOLIPASE D"/>
    <property type="match status" value="1"/>
</dbReference>
<sequence length="482" mass="55926">MDINHISYIVVIIINMLLAAALIFLERKDASSTWAWLLVLTFIPIVGFVLYLLLGQNLTRYRLFQWKERAKLNIDQMVIDQIRHLQEKDFPFRKQDTLEYKDFIYMHLIQNGALFTEDNSVEIFCDGHHKFNKLMEDIENAQDHIHIQYYILRGDGLGRSIRNALIKKAREGVYVRVLYDALGSRSMKKSFFKELVAAGGKVEVFFPSKFRLINLRLNYRNHRKLVIIDGIIGYTGGFNVGDEYLGKDKKFGYWRDTHLRIQGTAVSTLQARFIMDWNEASRYHDITFVPEHFPEPEGKDHIGMQIVTSGPDAEIEHIKNGYIKMISAAKKSIIIQTPYFIPDASMLDAVRIACLSGIDVRIMIPNKPDHMFVYWATTSYVGELIKVGAKIYIYDNGFLHTKMIVVDKKMATIGTANFDVRSFRLNFEINAFIYDSKIALELTDAFEKDMQLSAEMTAEHYRQRSLWIRFKESISRLLSPIL</sequence>
<dbReference type="Pfam" id="PF13091">
    <property type="entry name" value="PLDc_2"/>
    <property type="match status" value="2"/>
</dbReference>
<feature type="active site" evidence="13">
    <location>
        <position position="400"/>
    </location>
</feature>
<dbReference type="InterPro" id="IPR022924">
    <property type="entry name" value="Cardiolipin_synthase"/>
</dbReference>